<evidence type="ECO:0000313" key="3">
    <source>
        <dbReference type="Proteomes" id="UP000095287"/>
    </source>
</evidence>
<dbReference type="Pfam" id="PF00167">
    <property type="entry name" value="FGF"/>
    <property type="match status" value="1"/>
</dbReference>
<name>A0A1I7ZIU5_9BILA</name>
<dbReference type="Gene3D" id="2.80.10.50">
    <property type="match status" value="1"/>
</dbReference>
<keyword evidence="2" id="KW-0732">Signal</keyword>
<sequence>MLLWLWSLFDGKYRKLHLSEKLFILLLLLCNFCPALPLDQSVSQSIVDALIERSLGEEPKTSERQRVSIWQLFNQCSHSYLQAADRTLNARGSRENHCFSDFYVRVSPKGAIALEHKLTKRFICFNRRRRITIRREASDDKCYFREHMTTQGFTELESAWQPGLFLGFNRKGRFQDPRAFYRKRKCFRYMKIERSLDDIPLDSCDTPTNPFAAVPTGLLPDQETLLEAARENVFDKIKATVD</sequence>
<dbReference type="AlphaFoldDB" id="A0A1I7ZIU5"/>
<dbReference type="WBParaSite" id="L893_g26811.t1">
    <property type="protein sequence ID" value="L893_g26811.t1"/>
    <property type="gene ID" value="L893_g26811"/>
</dbReference>
<dbReference type="InterPro" id="IPR002209">
    <property type="entry name" value="Fibroblast_GF_fam"/>
</dbReference>
<keyword evidence="3" id="KW-1185">Reference proteome</keyword>
<dbReference type="SUPFAM" id="SSF50353">
    <property type="entry name" value="Cytokine"/>
    <property type="match status" value="1"/>
</dbReference>
<evidence type="ECO:0000313" key="4">
    <source>
        <dbReference type="WBParaSite" id="L893_g26811.t1"/>
    </source>
</evidence>
<organism evidence="3 4">
    <name type="scientific">Steinernema glaseri</name>
    <dbReference type="NCBI Taxonomy" id="37863"/>
    <lineage>
        <taxon>Eukaryota</taxon>
        <taxon>Metazoa</taxon>
        <taxon>Ecdysozoa</taxon>
        <taxon>Nematoda</taxon>
        <taxon>Chromadorea</taxon>
        <taxon>Rhabditida</taxon>
        <taxon>Tylenchina</taxon>
        <taxon>Panagrolaimomorpha</taxon>
        <taxon>Strongyloidoidea</taxon>
        <taxon>Steinernematidae</taxon>
        <taxon>Steinernema</taxon>
    </lineage>
</organism>
<dbReference type="InterPro" id="IPR008996">
    <property type="entry name" value="IL1/FGF"/>
</dbReference>
<reference evidence="4" key="1">
    <citation type="submission" date="2016-11" db="UniProtKB">
        <authorList>
            <consortium name="WormBaseParasite"/>
        </authorList>
    </citation>
    <scope>IDENTIFICATION</scope>
</reference>
<dbReference type="Proteomes" id="UP000095287">
    <property type="component" value="Unplaced"/>
</dbReference>
<proteinExistence type="inferred from homology"/>
<protein>
    <submittedName>
        <fullName evidence="4">Fibroblast growth factor 17</fullName>
    </submittedName>
</protein>
<comment type="similarity">
    <text evidence="1">Belongs to the heparin-binding growth factors family.</text>
</comment>
<feature type="signal peptide" evidence="2">
    <location>
        <begin position="1"/>
        <end position="35"/>
    </location>
</feature>
<dbReference type="CDD" id="cd23307">
    <property type="entry name" value="beta-trefoil_FGF8-like"/>
    <property type="match status" value="1"/>
</dbReference>
<evidence type="ECO:0000256" key="2">
    <source>
        <dbReference type="SAM" id="SignalP"/>
    </source>
</evidence>
<accession>A0A1I7ZIU5</accession>
<dbReference type="GO" id="GO:0008083">
    <property type="term" value="F:growth factor activity"/>
    <property type="evidence" value="ECO:0007669"/>
    <property type="project" value="InterPro"/>
</dbReference>
<feature type="chain" id="PRO_5009313512" evidence="2">
    <location>
        <begin position="36"/>
        <end position="242"/>
    </location>
</feature>
<evidence type="ECO:0000256" key="1">
    <source>
        <dbReference type="ARBA" id="ARBA00007936"/>
    </source>
</evidence>
<dbReference type="SMART" id="SM00442">
    <property type="entry name" value="FGF"/>
    <property type="match status" value="1"/>
</dbReference>